<keyword evidence="2" id="KW-0732">Signal</keyword>
<feature type="signal peptide" evidence="2">
    <location>
        <begin position="1"/>
        <end position="19"/>
    </location>
</feature>
<name>A0AAE0WA40_9BIVA</name>
<comment type="caution">
    <text evidence="3">The sequence shown here is derived from an EMBL/GenBank/DDBJ whole genome shotgun (WGS) entry which is preliminary data.</text>
</comment>
<dbReference type="EMBL" id="JAEAOA010000205">
    <property type="protein sequence ID" value="KAK3605850.1"/>
    <property type="molecule type" value="Genomic_DNA"/>
</dbReference>
<organism evidence="3 4">
    <name type="scientific">Potamilus streckersoni</name>
    <dbReference type="NCBI Taxonomy" id="2493646"/>
    <lineage>
        <taxon>Eukaryota</taxon>
        <taxon>Metazoa</taxon>
        <taxon>Spiralia</taxon>
        <taxon>Lophotrochozoa</taxon>
        <taxon>Mollusca</taxon>
        <taxon>Bivalvia</taxon>
        <taxon>Autobranchia</taxon>
        <taxon>Heteroconchia</taxon>
        <taxon>Palaeoheterodonta</taxon>
        <taxon>Unionida</taxon>
        <taxon>Unionoidea</taxon>
        <taxon>Unionidae</taxon>
        <taxon>Ambleminae</taxon>
        <taxon>Lampsilini</taxon>
        <taxon>Potamilus</taxon>
    </lineage>
</organism>
<evidence type="ECO:0000256" key="1">
    <source>
        <dbReference type="SAM" id="Phobius"/>
    </source>
</evidence>
<evidence type="ECO:0000313" key="3">
    <source>
        <dbReference type="EMBL" id="KAK3605850.1"/>
    </source>
</evidence>
<reference evidence="3" key="2">
    <citation type="journal article" date="2021" name="Genome Biol. Evol.">
        <title>Developing a high-quality reference genome for a parasitic bivalve with doubly uniparental inheritance (Bivalvia: Unionida).</title>
        <authorList>
            <person name="Smith C.H."/>
        </authorList>
    </citation>
    <scope>NUCLEOTIDE SEQUENCE</scope>
    <source>
        <strain evidence="3">CHS0354</strain>
        <tissue evidence="3">Mantle</tissue>
    </source>
</reference>
<keyword evidence="1" id="KW-0472">Membrane</keyword>
<evidence type="ECO:0000256" key="2">
    <source>
        <dbReference type="SAM" id="SignalP"/>
    </source>
</evidence>
<keyword evidence="1" id="KW-1133">Transmembrane helix</keyword>
<feature type="chain" id="PRO_5042190027" evidence="2">
    <location>
        <begin position="20"/>
        <end position="253"/>
    </location>
</feature>
<keyword evidence="4" id="KW-1185">Reference proteome</keyword>
<keyword evidence="1" id="KW-0812">Transmembrane</keyword>
<protein>
    <submittedName>
        <fullName evidence="3">Uncharacterized protein</fullName>
    </submittedName>
</protein>
<reference evidence="3" key="1">
    <citation type="journal article" date="2021" name="Genome Biol. Evol.">
        <title>A High-Quality Reference Genome for a Parasitic Bivalve with Doubly Uniparental Inheritance (Bivalvia: Unionida).</title>
        <authorList>
            <person name="Smith C.H."/>
        </authorList>
    </citation>
    <scope>NUCLEOTIDE SEQUENCE</scope>
    <source>
        <strain evidence="3">CHS0354</strain>
    </source>
</reference>
<accession>A0AAE0WA40</accession>
<sequence length="253" mass="27859">MRANFSLVVILMCVYAAKAEITEASLDEESVCAGNPFEIKEGNQLRLFSEGMLKTSMCSVRMNVQRSQTCRGVCFNLTSSNFADCSARFFTIETFFGELVPEVIKEKNCKESMEVPWCSSAHTLNLHLLVDTMVKTPKFNFSATVYPRCGDDVVYKAPSTDLEESVSMSLLYGALVAICLCLVFLIVCLVACCHYKNNNIENSKSPLASKEKALKIPGEGRKQSSSADPKYTYVTINGMEKDVNLLIAAGAKS</sequence>
<evidence type="ECO:0000313" key="4">
    <source>
        <dbReference type="Proteomes" id="UP001195483"/>
    </source>
</evidence>
<proteinExistence type="predicted"/>
<reference evidence="3" key="3">
    <citation type="submission" date="2023-05" db="EMBL/GenBank/DDBJ databases">
        <authorList>
            <person name="Smith C.H."/>
        </authorList>
    </citation>
    <scope>NUCLEOTIDE SEQUENCE</scope>
    <source>
        <strain evidence="3">CHS0354</strain>
        <tissue evidence="3">Mantle</tissue>
    </source>
</reference>
<dbReference type="AlphaFoldDB" id="A0AAE0WA40"/>
<dbReference type="Proteomes" id="UP001195483">
    <property type="component" value="Unassembled WGS sequence"/>
</dbReference>
<gene>
    <name evidence="3" type="ORF">CHS0354_002486</name>
</gene>
<feature type="transmembrane region" description="Helical" evidence="1">
    <location>
        <begin position="170"/>
        <end position="195"/>
    </location>
</feature>